<evidence type="ECO:0000256" key="2">
    <source>
        <dbReference type="ARBA" id="ARBA00006555"/>
    </source>
</evidence>
<keyword evidence="6 10" id="KW-0812">Transmembrane</keyword>
<keyword evidence="7" id="KW-0653">Protein transport</keyword>
<evidence type="ECO:0000313" key="12">
    <source>
        <dbReference type="EMBL" id="MBO8480720.1"/>
    </source>
</evidence>
<feature type="transmembrane region" description="Helical" evidence="10">
    <location>
        <begin position="6"/>
        <end position="23"/>
    </location>
</feature>
<dbReference type="InterPro" id="IPR051045">
    <property type="entry name" value="TonB-dependent_transducer"/>
</dbReference>
<evidence type="ECO:0000256" key="8">
    <source>
        <dbReference type="ARBA" id="ARBA00022989"/>
    </source>
</evidence>
<evidence type="ECO:0000256" key="7">
    <source>
        <dbReference type="ARBA" id="ARBA00022927"/>
    </source>
</evidence>
<accession>A0A9D9IYC2</accession>
<dbReference type="InterPro" id="IPR008756">
    <property type="entry name" value="Peptidase_M56"/>
</dbReference>
<feature type="domain" description="TonB C-terminal" evidence="11">
    <location>
        <begin position="341"/>
        <end position="431"/>
    </location>
</feature>
<dbReference type="EMBL" id="JADILW010000090">
    <property type="protein sequence ID" value="MBO8480720.1"/>
    <property type="molecule type" value="Genomic_DNA"/>
</dbReference>
<dbReference type="CDD" id="cd07341">
    <property type="entry name" value="M56_BlaR1_MecR1_like"/>
    <property type="match status" value="1"/>
</dbReference>
<dbReference type="Gene3D" id="3.30.1150.10">
    <property type="match status" value="1"/>
</dbReference>
<dbReference type="InterPro" id="IPR006260">
    <property type="entry name" value="TonB/TolA_C"/>
</dbReference>
<sequence length="431" mass="47698">MTAYLLKSALLLAVFYAFFLLFMRKTTFFRFNRMALLAGTAVCLLLPLFRISRLLPEMSGLLPTIMLPEASPGGSQAVRTFDWRILATALYAAGCIAVLAVTLRSMLRILRIIRTDKGERRDGYVLHVLDSDIASFSFMNHIVISRGDFEQHPEILLHESMHVRFRHSADLLLMSLVCALQWFNPLVWLMRSELRMLHEYEADEAVLDKGIDASQYQLLLVRKAVGDRRFLIANSFNHSKLKNRINMMQKIKTVKWARLAYLACLPLLFGSLCFCSGGGNESAAPAAGEEVSDAGWPNEIEGVAAVAYGGAAEEPEPGLTTDEKAYDNLADLETAPKFNGGDPSDFAKWVAEHLIYPQAARDAKVGGRVVVSFKINSDGRVSDVTLLESVNELLDAEALRVVSESPDWIPGTIGGKPVAVMFAIPIVFRVA</sequence>
<dbReference type="GO" id="GO:0055085">
    <property type="term" value="P:transmembrane transport"/>
    <property type="evidence" value="ECO:0007669"/>
    <property type="project" value="InterPro"/>
</dbReference>
<protein>
    <submittedName>
        <fullName evidence="12">M56 family metallopeptidase</fullName>
    </submittedName>
</protein>
<dbReference type="AlphaFoldDB" id="A0A9D9IYC2"/>
<feature type="transmembrane region" description="Helical" evidence="10">
    <location>
        <begin position="171"/>
        <end position="190"/>
    </location>
</feature>
<dbReference type="NCBIfam" id="TIGR01352">
    <property type="entry name" value="tonB_Cterm"/>
    <property type="match status" value="1"/>
</dbReference>
<comment type="similarity">
    <text evidence="2">Belongs to the TonB family.</text>
</comment>
<evidence type="ECO:0000256" key="5">
    <source>
        <dbReference type="ARBA" id="ARBA00022519"/>
    </source>
</evidence>
<dbReference type="PROSITE" id="PS52015">
    <property type="entry name" value="TONB_CTD"/>
    <property type="match status" value="1"/>
</dbReference>
<evidence type="ECO:0000313" key="13">
    <source>
        <dbReference type="Proteomes" id="UP000823769"/>
    </source>
</evidence>
<feature type="transmembrane region" description="Helical" evidence="10">
    <location>
        <begin position="35"/>
        <end position="52"/>
    </location>
</feature>
<dbReference type="PANTHER" id="PTHR33446">
    <property type="entry name" value="PROTEIN TONB-RELATED"/>
    <property type="match status" value="1"/>
</dbReference>
<evidence type="ECO:0000256" key="6">
    <source>
        <dbReference type="ARBA" id="ARBA00022692"/>
    </source>
</evidence>
<evidence type="ECO:0000259" key="11">
    <source>
        <dbReference type="PROSITE" id="PS52015"/>
    </source>
</evidence>
<evidence type="ECO:0000256" key="9">
    <source>
        <dbReference type="ARBA" id="ARBA00023136"/>
    </source>
</evidence>
<reference evidence="12" key="1">
    <citation type="submission" date="2020-10" db="EMBL/GenBank/DDBJ databases">
        <authorList>
            <person name="Gilroy R."/>
        </authorList>
    </citation>
    <scope>NUCLEOTIDE SEQUENCE</scope>
    <source>
        <strain evidence="12">B3-1481</strain>
    </source>
</reference>
<gene>
    <name evidence="12" type="ORF">IAB76_06410</name>
</gene>
<evidence type="ECO:0000256" key="1">
    <source>
        <dbReference type="ARBA" id="ARBA00004383"/>
    </source>
</evidence>
<dbReference type="GO" id="GO:0098797">
    <property type="term" value="C:plasma membrane protein complex"/>
    <property type="evidence" value="ECO:0007669"/>
    <property type="project" value="TreeGrafter"/>
</dbReference>
<dbReference type="Proteomes" id="UP000823769">
    <property type="component" value="Unassembled WGS sequence"/>
</dbReference>
<dbReference type="PANTHER" id="PTHR33446:SF2">
    <property type="entry name" value="PROTEIN TONB"/>
    <property type="match status" value="1"/>
</dbReference>
<keyword evidence="8 10" id="KW-1133">Transmembrane helix</keyword>
<evidence type="ECO:0000256" key="4">
    <source>
        <dbReference type="ARBA" id="ARBA00022475"/>
    </source>
</evidence>
<keyword evidence="4" id="KW-1003">Cell membrane</keyword>
<dbReference type="GO" id="GO:0015031">
    <property type="term" value="P:protein transport"/>
    <property type="evidence" value="ECO:0007669"/>
    <property type="project" value="UniProtKB-KW"/>
</dbReference>
<name>A0A9D9IYC2_9BACT</name>
<keyword evidence="5" id="KW-0997">Cell inner membrane</keyword>
<reference evidence="12" key="2">
    <citation type="journal article" date="2021" name="PeerJ">
        <title>Extensive microbial diversity within the chicken gut microbiome revealed by metagenomics and culture.</title>
        <authorList>
            <person name="Gilroy R."/>
            <person name="Ravi A."/>
            <person name="Getino M."/>
            <person name="Pursley I."/>
            <person name="Horton D.L."/>
            <person name="Alikhan N.F."/>
            <person name="Baker D."/>
            <person name="Gharbi K."/>
            <person name="Hall N."/>
            <person name="Watson M."/>
            <person name="Adriaenssens E.M."/>
            <person name="Foster-Nyarko E."/>
            <person name="Jarju S."/>
            <person name="Secka A."/>
            <person name="Antonio M."/>
            <person name="Oren A."/>
            <person name="Chaudhuri R.R."/>
            <person name="La Ragione R."/>
            <person name="Hildebrand F."/>
            <person name="Pallen M.J."/>
        </authorList>
    </citation>
    <scope>NUCLEOTIDE SEQUENCE</scope>
    <source>
        <strain evidence="12">B3-1481</strain>
    </source>
</reference>
<dbReference type="Pfam" id="PF03544">
    <property type="entry name" value="TonB_C"/>
    <property type="match status" value="1"/>
</dbReference>
<dbReference type="InterPro" id="IPR037682">
    <property type="entry name" value="TonB_C"/>
</dbReference>
<dbReference type="GO" id="GO:0031992">
    <property type="term" value="F:energy transducer activity"/>
    <property type="evidence" value="ECO:0007669"/>
    <property type="project" value="TreeGrafter"/>
</dbReference>
<dbReference type="Pfam" id="PF05569">
    <property type="entry name" value="Peptidase_M56"/>
    <property type="match status" value="1"/>
</dbReference>
<keyword evidence="9 10" id="KW-0472">Membrane</keyword>
<evidence type="ECO:0000256" key="3">
    <source>
        <dbReference type="ARBA" id="ARBA00022448"/>
    </source>
</evidence>
<evidence type="ECO:0000256" key="10">
    <source>
        <dbReference type="SAM" id="Phobius"/>
    </source>
</evidence>
<organism evidence="12 13">
    <name type="scientific">Candidatus Cryptobacteroides avistercoris</name>
    <dbReference type="NCBI Taxonomy" id="2840758"/>
    <lineage>
        <taxon>Bacteria</taxon>
        <taxon>Pseudomonadati</taxon>
        <taxon>Bacteroidota</taxon>
        <taxon>Bacteroidia</taxon>
        <taxon>Bacteroidales</taxon>
        <taxon>Candidatus Cryptobacteroides</taxon>
    </lineage>
</organism>
<comment type="caution">
    <text evidence="12">The sequence shown here is derived from an EMBL/GenBank/DDBJ whole genome shotgun (WGS) entry which is preliminary data.</text>
</comment>
<keyword evidence="3" id="KW-0813">Transport</keyword>
<comment type="subcellular location">
    <subcellularLocation>
        <location evidence="1">Cell inner membrane</location>
        <topology evidence="1">Single-pass membrane protein</topology>
        <orientation evidence="1">Periplasmic side</orientation>
    </subcellularLocation>
</comment>
<proteinExistence type="inferred from homology"/>
<feature type="transmembrane region" description="Helical" evidence="10">
    <location>
        <begin position="83"/>
        <end position="103"/>
    </location>
</feature>
<dbReference type="SUPFAM" id="SSF74653">
    <property type="entry name" value="TolA/TonB C-terminal domain"/>
    <property type="match status" value="1"/>
</dbReference>